<organism evidence="2 3">
    <name type="scientific">Limnobacter thiooxidans</name>
    <dbReference type="NCBI Taxonomy" id="131080"/>
    <lineage>
        <taxon>Bacteria</taxon>
        <taxon>Pseudomonadati</taxon>
        <taxon>Pseudomonadota</taxon>
        <taxon>Betaproteobacteria</taxon>
        <taxon>Burkholderiales</taxon>
        <taxon>Burkholderiaceae</taxon>
        <taxon>Limnobacter</taxon>
    </lineage>
</organism>
<dbReference type="EMBL" id="AP028947">
    <property type="protein sequence ID" value="BET24909.1"/>
    <property type="molecule type" value="Genomic_DNA"/>
</dbReference>
<keyword evidence="3" id="KW-1185">Reference proteome</keyword>
<feature type="transmembrane region" description="Helical" evidence="1">
    <location>
        <begin position="129"/>
        <end position="148"/>
    </location>
</feature>
<name>A0AA86J182_9BURK</name>
<dbReference type="Proteomes" id="UP001329151">
    <property type="component" value="Chromosome"/>
</dbReference>
<gene>
    <name evidence="2" type="ORF">RGQ30_04100</name>
</gene>
<feature type="transmembrane region" description="Helical" evidence="1">
    <location>
        <begin position="160"/>
        <end position="181"/>
    </location>
</feature>
<evidence type="ECO:0000313" key="2">
    <source>
        <dbReference type="EMBL" id="BET24909.1"/>
    </source>
</evidence>
<dbReference type="KEGG" id="lto:RGQ30_04100"/>
<proteinExistence type="predicted"/>
<keyword evidence="1" id="KW-0472">Membrane</keyword>
<dbReference type="AlphaFoldDB" id="A0AA86J182"/>
<keyword evidence="1" id="KW-1133">Transmembrane helix</keyword>
<evidence type="ECO:0000256" key="1">
    <source>
        <dbReference type="SAM" id="Phobius"/>
    </source>
</evidence>
<sequence>MKKNPVELLTTREQVGLLFLLFLGADLCFIVLHTINSLTPVWNNPLLNIEKDAGYSEIYQYLKYFWASLLFFVIAVKTRTLAPTAWAFVFLFLLADDALGIHEKVGGVIARHLDFIPPWGLRLQDIGEVIYALCAALLLSIPLGLAYLQGDRRFRRSSHHLLQLVVLLACFGVLVDLLHMLVQTGWRLQFVLAVMEDGGEMVAVSALLIYTATLCLRKGEPPHYSPLAMLQLKNNATFSGSA</sequence>
<dbReference type="RefSeq" id="WP_130558564.1">
    <property type="nucleotide sequence ID" value="NZ_AP028947.1"/>
</dbReference>
<protein>
    <submittedName>
        <fullName evidence="2">Uncharacterized protein</fullName>
    </submittedName>
</protein>
<accession>A0AA86J182</accession>
<keyword evidence="1" id="KW-0812">Transmembrane</keyword>
<feature type="transmembrane region" description="Helical" evidence="1">
    <location>
        <begin position="15"/>
        <end position="38"/>
    </location>
</feature>
<evidence type="ECO:0000313" key="3">
    <source>
        <dbReference type="Proteomes" id="UP001329151"/>
    </source>
</evidence>
<reference evidence="2 3" key="1">
    <citation type="submission" date="2023-10" db="EMBL/GenBank/DDBJ databases">
        <title>Complete Genome Sequence of Limnobacter thiooxidans CS-K2T, Isolated from freshwater lake sediments in Bavaria, Germany.</title>
        <authorList>
            <person name="Naruki M."/>
            <person name="Watanabe A."/>
            <person name="Warashina T."/>
            <person name="Morita T."/>
            <person name="Arakawa K."/>
        </authorList>
    </citation>
    <scope>NUCLEOTIDE SEQUENCE [LARGE SCALE GENOMIC DNA]</scope>
    <source>
        <strain evidence="2 3">CS-K2</strain>
    </source>
</reference>